<keyword evidence="1" id="KW-0472">Membrane</keyword>
<proteinExistence type="predicted"/>
<dbReference type="GeneID" id="19487533"/>
<evidence type="ECO:0000256" key="1">
    <source>
        <dbReference type="SAM" id="Phobius"/>
    </source>
</evidence>
<feature type="transmembrane region" description="Helical" evidence="1">
    <location>
        <begin position="6"/>
        <end position="27"/>
    </location>
</feature>
<name>A0A023ZX42_9CAUD</name>
<keyword evidence="3" id="KW-1185">Reference proteome</keyword>
<organism evidence="2 3">
    <name type="scientific">Mycobacterium phage MosMoris</name>
    <dbReference type="NCBI Taxonomy" id="1471542"/>
    <lineage>
        <taxon>Viruses</taxon>
        <taxon>Duplodnaviria</taxon>
        <taxon>Heunggongvirae</taxon>
        <taxon>Uroviricota</taxon>
        <taxon>Caudoviricetes</taxon>
        <taxon>Marvinvirus</taxon>
        <taxon>Marvinvirus mosmoris</taxon>
    </lineage>
</organism>
<accession>A0A023ZX42</accession>
<evidence type="ECO:0000313" key="2">
    <source>
        <dbReference type="EMBL" id="AHY84169.1"/>
    </source>
</evidence>
<dbReference type="Proteomes" id="UP000024435">
    <property type="component" value="Segment"/>
</dbReference>
<dbReference type="EMBL" id="KJ538721">
    <property type="protein sequence ID" value="AHY84169.1"/>
    <property type="molecule type" value="Genomic_DNA"/>
</dbReference>
<sequence>MTAAPGWGGVIVSLAIILLCIFTIWVLSWERWDKDDDDDE</sequence>
<evidence type="ECO:0000313" key="3">
    <source>
        <dbReference type="Proteomes" id="UP000024435"/>
    </source>
</evidence>
<protein>
    <submittedName>
        <fullName evidence="2">Uncharacterized protein</fullName>
    </submittedName>
</protein>
<dbReference type="RefSeq" id="YP_009031605.1">
    <property type="nucleotide sequence ID" value="NC_024138.1"/>
</dbReference>
<gene>
    <name evidence="2" type="primary">95</name>
    <name evidence="2" type="ORF">PBI_MOSMORIS_95</name>
</gene>
<keyword evidence="1" id="KW-1133">Transmembrane helix</keyword>
<keyword evidence="1" id="KW-0812">Transmembrane</keyword>
<dbReference type="KEGG" id="vg:19487533"/>
<reference evidence="2 3" key="1">
    <citation type="submission" date="2014-03" db="EMBL/GenBank/DDBJ databases">
        <authorList>
            <person name="Bragg J."/>
            <person name="Dehn A."/>
            <person name="Hefner M."/>
            <person name="McHugh D."/>
            <person name="Petersen P."/>
            <person name="Zeba F."/>
            <person name="Zegers G.P."/>
            <person name="Page S.T."/>
            <person name="Bradley K.W."/>
            <person name="Clarke D.Q."/>
            <person name="Lewis M.F."/>
            <person name="Barker L.P."/>
            <person name="Bailey C."/>
            <person name="Asai D.J."/>
            <person name="Garber M.L."/>
            <person name="Bowman C.A."/>
            <person name="Russell D.A."/>
            <person name="Pope W.H."/>
            <person name="Jacobs-Sera D."/>
            <person name="Hendrix R.W."/>
            <person name="Hatfull G.F."/>
        </authorList>
    </citation>
    <scope>NUCLEOTIDE SEQUENCE [LARGE SCALE GENOMIC DNA]</scope>
</reference>